<dbReference type="EMBL" id="AOMF01000148">
    <property type="protein sequence ID" value="EMA53850.1"/>
    <property type="molecule type" value="Genomic_DNA"/>
</dbReference>
<comment type="caution">
    <text evidence="1">The sequence shown here is derived from an EMBL/GenBank/DDBJ whole genome shotgun (WGS) entry which is preliminary data.</text>
</comment>
<evidence type="ECO:0000313" key="2">
    <source>
        <dbReference type="Proteomes" id="UP000011680"/>
    </source>
</evidence>
<proteinExistence type="predicted"/>
<keyword evidence="2" id="KW-1185">Reference proteome</keyword>
<evidence type="ECO:0000313" key="1">
    <source>
        <dbReference type="EMBL" id="EMA53850.1"/>
    </source>
</evidence>
<protein>
    <submittedName>
        <fullName evidence="1">Uncharacterized protein</fullName>
    </submittedName>
</protein>
<dbReference type="Proteomes" id="UP000011680">
    <property type="component" value="Unassembled WGS sequence"/>
</dbReference>
<dbReference type="eggNOG" id="ENOG502N64B">
    <property type="taxonomic scope" value="Archaea"/>
</dbReference>
<dbReference type="OrthoDB" id="271486at2157"/>
<dbReference type="STRING" id="1227457.C451_08725"/>
<reference evidence="1 2" key="1">
    <citation type="journal article" date="2014" name="PLoS Genet.">
        <title>Phylogenetically driven sequencing of extremely halophilic archaea reveals strategies for static and dynamic osmo-response.</title>
        <authorList>
            <person name="Becker E.A."/>
            <person name="Seitzer P.M."/>
            <person name="Tritt A."/>
            <person name="Larsen D."/>
            <person name="Krusor M."/>
            <person name="Yao A.I."/>
            <person name="Wu D."/>
            <person name="Madern D."/>
            <person name="Eisen J.A."/>
            <person name="Darling A.E."/>
            <person name="Facciotti M.T."/>
        </authorList>
    </citation>
    <scope>NUCLEOTIDE SEQUENCE [LARGE SCALE GENOMIC DNA]</scope>
    <source>
        <strain evidence="1 2">JCM 13552</strain>
    </source>
</reference>
<dbReference type="RefSeq" id="WP_007739677.1">
    <property type="nucleotide sequence ID" value="NZ_AOMF01000148.1"/>
</dbReference>
<sequence length="261" mass="30440">MSKSSSPRQLVTKVDPFNPNEVALFRDHEAVRFLQVKYGDSHWLLDNPIDDLVGPNQQLILVDWEDGTKLKHRDPDDVVQRCLELEPYIDYVWLGDRWTYEDKMTPRENRKQINTSIELQRFYGEYFEEYSVDFEYNPMLLGWKPWHLRRFDNLLNDFGGTLVGFDATGYRSKSRLRKDLNIALSTLDIQGIYVNGRIGPTHLAYLPNEVRAFSGKNQIIKKVRLGPCEYSRDLLTDEIEKRIRAFESPQAELGEFGSATS</sequence>
<name>M0NB10_9EURY</name>
<gene>
    <name evidence="1" type="ORF">C451_08725</name>
</gene>
<accession>M0NB10</accession>
<dbReference type="AlphaFoldDB" id="M0NB10"/>
<organism evidence="1 2">
    <name type="scientific">Halococcus thailandensis JCM 13552</name>
    <dbReference type="NCBI Taxonomy" id="1227457"/>
    <lineage>
        <taxon>Archaea</taxon>
        <taxon>Methanobacteriati</taxon>
        <taxon>Methanobacteriota</taxon>
        <taxon>Stenosarchaea group</taxon>
        <taxon>Halobacteria</taxon>
        <taxon>Halobacteriales</taxon>
        <taxon>Halococcaceae</taxon>
        <taxon>Halococcus</taxon>
    </lineage>
</organism>